<comment type="function">
    <text evidence="5">Essential component of the SCF (SKP1-CUL1-F-box protein) E3 ubiquitin ligase complexes, which mediate the ubiquitination and subsequent proteasomal degradation of target proteins. Controls sulfur metabolite repression, probably by mediating the inactivation or degradation of the metR transcription factor.</text>
</comment>
<dbReference type="InterPro" id="IPR011333">
    <property type="entry name" value="SKP1/BTB/POZ_sf"/>
</dbReference>
<dbReference type="InterPro" id="IPR001232">
    <property type="entry name" value="SKP1-like"/>
</dbReference>
<reference evidence="7" key="1">
    <citation type="submission" date="2018-03" db="EMBL/GenBank/DDBJ databases">
        <authorList>
            <person name="Guldener U."/>
        </authorList>
    </citation>
    <scope>NUCLEOTIDE SEQUENCE</scope>
</reference>
<dbReference type="GO" id="GO:0003746">
    <property type="term" value="F:translation elongation factor activity"/>
    <property type="evidence" value="ECO:0007669"/>
    <property type="project" value="UniProtKB-KW"/>
</dbReference>
<dbReference type="EMBL" id="ONZQ02000009">
    <property type="protein sequence ID" value="SPO03856.1"/>
    <property type="molecule type" value="Genomic_DNA"/>
</dbReference>
<dbReference type="Gene3D" id="3.30.710.10">
    <property type="entry name" value="Potassium Channel Kv1.1, Chain A"/>
    <property type="match status" value="1"/>
</dbReference>
<organism evidence="7 8">
    <name type="scientific">Cephalotrichum gorgonifer</name>
    <dbReference type="NCBI Taxonomy" id="2041049"/>
    <lineage>
        <taxon>Eukaryota</taxon>
        <taxon>Fungi</taxon>
        <taxon>Dikarya</taxon>
        <taxon>Ascomycota</taxon>
        <taxon>Pezizomycotina</taxon>
        <taxon>Sordariomycetes</taxon>
        <taxon>Hypocreomycetidae</taxon>
        <taxon>Microascales</taxon>
        <taxon>Microascaceae</taxon>
        <taxon>Cephalotrichum</taxon>
    </lineage>
</organism>
<keyword evidence="7" id="KW-0648">Protein biosynthesis</keyword>
<dbReference type="FunFam" id="3.30.710.10:FF:000035">
    <property type="entry name" value="Elongin C transcription elongation factor"/>
    <property type="match status" value="1"/>
</dbReference>
<feature type="domain" description="SKP1 component POZ" evidence="6">
    <location>
        <begin position="9"/>
        <end position="70"/>
    </location>
</feature>
<keyword evidence="4" id="KW-0539">Nucleus</keyword>
<dbReference type="InterPro" id="IPR039948">
    <property type="entry name" value="ELC1"/>
</dbReference>
<dbReference type="Pfam" id="PF03931">
    <property type="entry name" value="Skp1_POZ"/>
    <property type="match status" value="1"/>
</dbReference>
<dbReference type="Proteomes" id="UP001187682">
    <property type="component" value="Unassembled WGS sequence"/>
</dbReference>
<comment type="caution">
    <text evidence="7">The sequence shown here is derived from an EMBL/GenBank/DDBJ whole genome shotgun (WGS) entry which is preliminary data.</text>
</comment>
<evidence type="ECO:0000256" key="1">
    <source>
        <dbReference type="ARBA" id="ARBA00004123"/>
    </source>
</evidence>
<dbReference type="GO" id="GO:0005634">
    <property type="term" value="C:nucleus"/>
    <property type="evidence" value="ECO:0007669"/>
    <property type="project" value="UniProtKB-SubCell"/>
</dbReference>
<gene>
    <name evidence="7" type="ORF">DNG_06539</name>
</gene>
<accession>A0AAE8SWJ5</accession>
<dbReference type="PANTHER" id="PTHR20648">
    <property type="entry name" value="ELONGIN-C"/>
    <property type="match status" value="1"/>
</dbReference>
<comment type="similarity">
    <text evidence="2">Belongs to the SKP1 family.</text>
</comment>
<sequence>MAERAQSKYITLVSSDGFEFVVLRDAAVRSKVIKSMLDPRSGFQEAQTGICRFQEISGDIMEKVVEYFHYWYRYRDSTTVPDLEIPTELCLELLVAADFLGLDDDK</sequence>
<dbReference type="InterPro" id="IPR016073">
    <property type="entry name" value="Skp1_comp_POZ"/>
</dbReference>
<evidence type="ECO:0000259" key="6">
    <source>
        <dbReference type="Pfam" id="PF03931"/>
    </source>
</evidence>
<comment type="subcellular location">
    <subcellularLocation>
        <location evidence="1">Nucleus</location>
    </subcellularLocation>
</comment>
<dbReference type="SMART" id="SM00512">
    <property type="entry name" value="Skp1"/>
    <property type="match status" value="1"/>
</dbReference>
<evidence type="ECO:0000256" key="3">
    <source>
        <dbReference type="ARBA" id="ARBA00021347"/>
    </source>
</evidence>
<evidence type="ECO:0000256" key="5">
    <source>
        <dbReference type="ARBA" id="ARBA00045385"/>
    </source>
</evidence>
<dbReference type="SUPFAM" id="SSF54695">
    <property type="entry name" value="POZ domain"/>
    <property type="match status" value="1"/>
</dbReference>
<protein>
    <recommendedName>
        <fullName evidence="3">Elongin-C</fullName>
    </recommendedName>
</protein>
<proteinExistence type="inferred from homology"/>
<evidence type="ECO:0000256" key="4">
    <source>
        <dbReference type="ARBA" id="ARBA00023242"/>
    </source>
</evidence>
<evidence type="ECO:0000313" key="7">
    <source>
        <dbReference type="EMBL" id="SPO03856.1"/>
    </source>
</evidence>
<name>A0AAE8SWJ5_9PEZI</name>
<dbReference type="GO" id="GO:0006511">
    <property type="term" value="P:ubiquitin-dependent protein catabolic process"/>
    <property type="evidence" value="ECO:0007669"/>
    <property type="project" value="InterPro"/>
</dbReference>
<keyword evidence="7" id="KW-0251">Elongation factor</keyword>
<evidence type="ECO:0000313" key="8">
    <source>
        <dbReference type="Proteomes" id="UP001187682"/>
    </source>
</evidence>
<dbReference type="AlphaFoldDB" id="A0AAE8SWJ5"/>
<dbReference type="CDD" id="cd18321">
    <property type="entry name" value="BTB_POZ_EloC"/>
    <property type="match status" value="1"/>
</dbReference>
<keyword evidence="8" id="KW-1185">Reference proteome</keyword>
<evidence type="ECO:0000256" key="2">
    <source>
        <dbReference type="ARBA" id="ARBA00009993"/>
    </source>
</evidence>